<name>A0ABD2ZXJ3_9GENT</name>
<keyword evidence="3" id="KW-1185">Reference proteome</keyword>
<gene>
    <name evidence="2" type="ORF">ACH5RR_016041</name>
</gene>
<dbReference type="EMBL" id="JBJUIK010000007">
    <property type="protein sequence ID" value="KAL3523207.1"/>
    <property type="molecule type" value="Genomic_DNA"/>
</dbReference>
<dbReference type="Proteomes" id="UP001630127">
    <property type="component" value="Unassembled WGS sequence"/>
</dbReference>
<protein>
    <submittedName>
        <fullName evidence="2">Uncharacterized protein</fullName>
    </submittedName>
</protein>
<dbReference type="AlphaFoldDB" id="A0ABD2ZXJ3"/>
<reference evidence="2 3" key="1">
    <citation type="submission" date="2024-11" db="EMBL/GenBank/DDBJ databases">
        <title>A near-complete genome assembly of Cinchona calisaya.</title>
        <authorList>
            <person name="Lian D.C."/>
            <person name="Zhao X.W."/>
            <person name="Wei L."/>
        </authorList>
    </citation>
    <scope>NUCLEOTIDE SEQUENCE [LARGE SCALE GENOMIC DNA]</scope>
    <source>
        <tissue evidence="2">Nenye</tissue>
    </source>
</reference>
<sequence>MTEQTANKECKGSTESKDDVDNYLSDADSNMSSLNSKAFNLIPHKGKDSESEKNCFEIELKAYDAEDGMEDKEQVDPVKGLMEFCISQKDSAEAIKDKLLLKLSRTS</sequence>
<feature type="region of interest" description="Disordered" evidence="1">
    <location>
        <begin position="1"/>
        <end position="23"/>
    </location>
</feature>
<evidence type="ECO:0000256" key="1">
    <source>
        <dbReference type="SAM" id="MobiDB-lite"/>
    </source>
</evidence>
<organism evidence="2 3">
    <name type="scientific">Cinchona calisaya</name>
    <dbReference type="NCBI Taxonomy" id="153742"/>
    <lineage>
        <taxon>Eukaryota</taxon>
        <taxon>Viridiplantae</taxon>
        <taxon>Streptophyta</taxon>
        <taxon>Embryophyta</taxon>
        <taxon>Tracheophyta</taxon>
        <taxon>Spermatophyta</taxon>
        <taxon>Magnoliopsida</taxon>
        <taxon>eudicotyledons</taxon>
        <taxon>Gunneridae</taxon>
        <taxon>Pentapetalae</taxon>
        <taxon>asterids</taxon>
        <taxon>lamiids</taxon>
        <taxon>Gentianales</taxon>
        <taxon>Rubiaceae</taxon>
        <taxon>Cinchonoideae</taxon>
        <taxon>Cinchoneae</taxon>
        <taxon>Cinchona</taxon>
    </lineage>
</organism>
<comment type="caution">
    <text evidence="2">The sequence shown here is derived from an EMBL/GenBank/DDBJ whole genome shotgun (WGS) entry which is preliminary data.</text>
</comment>
<feature type="compositionally biased region" description="Basic and acidic residues" evidence="1">
    <location>
        <begin position="1"/>
        <end position="20"/>
    </location>
</feature>
<proteinExistence type="predicted"/>
<evidence type="ECO:0000313" key="2">
    <source>
        <dbReference type="EMBL" id="KAL3523207.1"/>
    </source>
</evidence>
<accession>A0ABD2ZXJ3</accession>
<evidence type="ECO:0000313" key="3">
    <source>
        <dbReference type="Proteomes" id="UP001630127"/>
    </source>
</evidence>